<dbReference type="HOGENOM" id="CLU_050006_7_2_2"/>
<proteinExistence type="predicted"/>
<dbReference type="KEGG" id="mev:Metev_2214"/>
<dbReference type="Proteomes" id="UP000000391">
    <property type="component" value="Chromosome"/>
</dbReference>
<dbReference type="STRING" id="644295.Metev_2214"/>
<dbReference type="PANTHER" id="PTHR12110:SF21">
    <property type="entry name" value="XYLOSE ISOMERASE-LIKE TIM BARREL DOMAIN-CONTAINING PROTEIN"/>
    <property type="match status" value="1"/>
</dbReference>
<evidence type="ECO:0000259" key="1">
    <source>
        <dbReference type="Pfam" id="PF01261"/>
    </source>
</evidence>
<accession>D7EAP1</accession>
<dbReference type="AlphaFoldDB" id="D7EAP1"/>
<dbReference type="OrthoDB" id="372143at2157"/>
<dbReference type="InterPro" id="IPR036237">
    <property type="entry name" value="Xyl_isomerase-like_sf"/>
</dbReference>
<sequence length="240" mass="27105">MIGISSYAFHDLPLSEALENIEKLSKGAEIFSEGFHDLLKDSETPYSYNLEYTVHAPNTDLNIGSIREPMRKAGMELIQGMVDICSQIDARVLVVHPGYFTYSCDIPDARVSLKKSLLELEKITDGTDIKICVENMPSDWNCFLFQYPDLDLGNNGFALDVGHANTTQTLDKFLEYNISHFHIHDNTGKSDEHLWVGAGNIDFKGMKDVLKKNSGMKVLEHRSRDYVEKSLKAIKDLDIK</sequence>
<dbReference type="GO" id="GO:0016853">
    <property type="term" value="F:isomerase activity"/>
    <property type="evidence" value="ECO:0007669"/>
    <property type="project" value="UniProtKB-KW"/>
</dbReference>
<dbReference type="InterPro" id="IPR050312">
    <property type="entry name" value="IolE/XylAMocC-like"/>
</dbReference>
<evidence type="ECO:0000313" key="3">
    <source>
        <dbReference type="Proteomes" id="UP000000391"/>
    </source>
</evidence>
<feature type="domain" description="Xylose isomerase-like TIM barrel" evidence="1">
    <location>
        <begin position="48"/>
        <end position="235"/>
    </location>
</feature>
<gene>
    <name evidence="2" type="ordered locus">Metev_2214</name>
</gene>
<dbReference type="Gene3D" id="3.20.20.150">
    <property type="entry name" value="Divalent-metal-dependent TIM barrel enzymes"/>
    <property type="match status" value="1"/>
</dbReference>
<dbReference type="InterPro" id="IPR013022">
    <property type="entry name" value="Xyl_isomerase-like_TIM-brl"/>
</dbReference>
<evidence type="ECO:0000313" key="2">
    <source>
        <dbReference type="EMBL" id="ADI75040.1"/>
    </source>
</evidence>
<name>D7EAP1_METEZ</name>
<keyword evidence="2" id="KW-0413">Isomerase</keyword>
<dbReference type="EMBL" id="CP002069">
    <property type="protein sequence ID" value="ADI75040.1"/>
    <property type="molecule type" value="Genomic_DNA"/>
</dbReference>
<protein>
    <submittedName>
        <fullName evidence="2">Xylose isomerase domain protein TIM barrel</fullName>
    </submittedName>
</protein>
<dbReference type="Pfam" id="PF01261">
    <property type="entry name" value="AP_endonuc_2"/>
    <property type="match status" value="1"/>
</dbReference>
<dbReference type="SUPFAM" id="SSF51658">
    <property type="entry name" value="Xylose isomerase-like"/>
    <property type="match status" value="1"/>
</dbReference>
<organism evidence="2 3">
    <name type="scientific">Methanohalobium evestigatum (strain ATCC BAA-1072 / DSM 3721 / NBRC 107634 / OCM 161 / Z-7303)</name>
    <dbReference type="NCBI Taxonomy" id="644295"/>
    <lineage>
        <taxon>Archaea</taxon>
        <taxon>Methanobacteriati</taxon>
        <taxon>Methanobacteriota</taxon>
        <taxon>Stenosarchaea group</taxon>
        <taxon>Methanomicrobia</taxon>
        <taxon>Methanosarcinales</taxon>
        <taxon>Methanosarcinaceae</taxon>
        <taxon>Methanohalobium</taxon>
    </lineage>
</organism>
<reference evidence="2 3" key="1">
    <citation type="submission" date="2010-06" db="EMBL/GenBank/DDBJ databases">
        <title>Complete sequence chromosome of Methanohalobium evestigatum Z-7303.</title>
        <authorList>
            <consortium name="US DOE Joint Genome Institute"/>
            <person name="Lucas S."/>
            <person name="Copeland A."/>
            <person name="Lapidus A."/>
            <person name="Cheng J.-F."/>
            <person name="Bruce D."/>
            <person name="Goodwin L."/>
            <person name="Pitluck S."/>
            <person name="Saunders E."/>
            <person name="Detter J.C."/>
            <person name="Han C."/>
            <person name="Tapia R."/>
            <person name="Land M."/>
            <person name="Hauser L."/>
            <person name="Kyrpides N."/>
            <person name="Mikhailova N."/>
            <person name="Sieprawska-Lupa M."/>
            <person name="Whitman W.B."/>
            <person name="Anderson I."/>
            <person name="Woyke T."/>
        </authorList>
    </citation>
    <scope>NUCLEOTIDE SEQUENCE [LARGE SCALE GENOMIC DNA]</scope>
    <source>
        <strain evidence="3">ATCC BAA-1072 / DSM 3721 / NBRC 107634 / OCM 161 / Z-7303</strain>
    </source>
</reference>
<dbReference type="PANTHER" id="PTHR12110">
    <property type="entry name" value="HYDROXYPYRUVATE ISOMERASE"/>
    <property type="match status" value="1"/>
</dbReference>
<keyword evidence="3" id="KW-1185">Reference proteome</keyword>